<proteinExistence type="predicted"/>
<keyword evidence="1" id="KW-1133">Transmembrane helix</keyword>
<dbReference type="Proteomes" id="UP000541444">
    <property type="component" value="Unassembled WGS sequence"/>
</dbReference>
<evidence type="ECO:0000256" key="1">
    <source>
        <dbReference type="SAM" id="Phobius"/>
    </source>
</evidence>
<evidence type="ECO:0000313" key="3">
    <source>
        <dbReference type="Proteomes" id="UP000541444"/>
    </source>
</evidence>
<comment type="caution">
    <text evidence="2">The sequence shown here is derived from an EMBL/GenBank/DDBJ whole genome shotgun (WGS) entry which is preliminary data.</text>
</comment>
<dbReference type="AlphaFoldDB" id="A0A7J7N1F0"/>
<name>A0A7J7N1F0_9MAGN</name>
<keyword evidence="1" id="KW-0472">Membrane</keyword>
<dbReference type="EMBL" id="JACGCM010001144">
    <property type="protein sequence ID" value="KAF6161019.1"/>
    <property type="molecule type" value="Genomic_DNA"/>
</dbReference>
<evidence type="ECO:0000313" key="2">
    <source>
        <dbReference type="EMBL" id="KAF6161019.1"/>
    </source>
</evidence>
<organism evidence="2 3">
    <name type="scientific">Kingdonia uniflora</name>
    <dbReference type="NCBI Taxonomy" id="39325"/>
    <lineage>
        <taxon>Eukaryota</taxon>
        <taxon>Viridiplantae</taxon>
        <taxon>Streptophyta</taxon>
        <taxon>Embryophyta</taxon>
        <taxon>Tracheophyta</taxon>
        <taxon>Spermatophyta</taxon>
        <taxon>Magnoliopsida</taxon>
        <taxon>Ranunculales</taxon>
        <taxon>Circaeasteraceae</taxon>
        <taxon>Kingdonia</taxon>
    </lineage>
</organism>
<sequence>MRVGFRLRSTLVILFMLLWFSYSQCPFLSSLLPLFLPKHVFSLDLVFGFYYRHICPVLNHFTIIFYCNLIWLT</sequence>
<reference evidence="2 3" key="1">
    <citation type="journal article" date="2020" name="IScience">
        <title>Genome Sequencing of the Endangered Kingdonia uniflora (Circaeasteraceae, Ranunculales) Reveals Potential Mechanisms of Evolutionary Specialization.</title>
        <authorList>
            <person name="Sun Y."/>
            <person name="Deng T."/>
            <person name="Zhang A."/>
            <person name="Moore M.J."/>
            <person name="Landis J.B."/>
            <person name="Lin N."/>
            <person name="Zhang H."/>
            <person name="Zhang X."/>
            <person name="Huang J."/>
            <person name="Zhang X."/>
            <person name="Sun H."/>
            <person name="Wang H."/>
        </authorList>
    </citation>
    <scope>NUCLEOTIDE SEQUENCE [LARGE SCALE GENOMIC DNA]</scope>
    <source>
        <strain evidence="2">TB1705</strain>
        <tissue evidence="2">Leaf</tissue>
    </source>
</reference>
<keyword evidence="1" id="KW-0812">Transmembrane</keyword>
<accession>A0A7J7N1F0</accession>
<protein>
    <submittedName>
        <fullName evidence="2">Uncharacterized protein</fullName>
    </submittedName>
</protein>
<gene>
    <name evidence="2" type="ORF">GIB67_007660</name>
</gene>
<keyword evidence="3" id="KW-1185">Reference proteome</keyword>
<feature type="transmembrane region" description="Helical" evidence="1">
    <location>
        <begin position="47"/>
        <end position="72"/>
    </location>
</feature>